<keyword evidence="8 12" id="KW-0175">Coiled coil</keyword>
<dbReference type="InterPro" id="IPR051241">
    <property type="entry name" value="DZIP_RILPL"/>
</dbReference>
<feature type="region of interest" description="Disordered" evidence="13">
    <location>
        <begin position="509"/>
        <end position="618"/>
    </location>
</feature>
<keyword evidence="10" id="KW-0966">Cell projection</keyword>
<dbReference type="InterPro" id="IPR032714">
    <property type="entry name" value="DZIP1_N"/>
</dbReference>
<sequence>MIPQQNQYSGIGMGLGSHSFCTNGLPAFKFRSRNEVMDWRRLSAIDVDRVARELDVTALQENIMSVTFCNLDLEKCSYCQNPVDPVLLKVFKLAQMTTEYLLHSQEYLTGNIQILEERHQMALEQLEQTKGEMDKQAEELKSVKEEGKRRKKMISTLQLLVQAGANNYHKCQFCDKAFMNYSYLQAHLVRRHPEITETERKKKQQTERIENEIEELRERLRLTHSQLEAEREAVAFRKTQELEEFHRRDEAAKKEFEDWKDGERKKFYHELDCLRQQLLHEFQDIALKNSNIEATLQEIQSRGLAVSNMGTLHDERDKEELRDLQERIDRQKNDWKKKMRELQNMHQTEKEEMQIENERLRSTLTSDQRSASDSFQTHIRSLTTKLKQQDMLIKTHEEMIRKLSTRPVQVAVVQAVESEEEDEDVESSLEGNQHLKALRQDPNFIKQFRPILEETLEEKLEDMGVKKGSKGISTTTLKSLSLTVSRQREMKAKQFAEFNELRARFMKGVTQKVKQRQKSEGHPSPPPLTPKAGRIPSNAPQKAASKLKQPQTVHSRSSAPQVTVSSRPHVIHSKPYQMEAPKPAPRLRTTSPSRSAAPNTRYGTQHARTPPFTSEDESIVDSAYVTSAGYRDATKIHVVQSKPKPSRAVLSSDDDWSDTDISTGPLSPSTGISAARAPRGSVVQTMIRSLEKQPSSPVKKPVGGVKILPTFPAAPAGSPKAISIVRKLQLSDDEESDLDISSIEDVSEELALKERNSKPMALSRQGVEPTVSQGTSVWSSSGSRGMKEAGTRSSLKSSSFATVTDVSDSEFNFP</sequence>
<feature type="coiled-coil region" evidence="12">
    <location>
        <begin position="314"/>
        <end position="363"/>
    </location>
</feature>
<evidence type="ECO:0000256" key="8">
    <source>
        <dbReference type="ARBA" id="ARBA00023054"/>
    </source>
</evidence>
<dbReference type="OMA" id="LMPHGFD"/>
<comment type="subcellular location">
    <subcellularLocation>
        <location evidence="2">Cytoplasm</location>
        <location evidence="2">Cytoskeleton</location>
        <location evidence="2">Cilium basal body</location>
    </subcellularLocation>
    <subcellularLocation>
        <location evidence="1">Cytoplasm</location>
        <location evidence="1">Cytoskeleton</location>
        <location evidence="1">Microtubule organizing center</location>
        <location evidence="1">Centrosome</location>
        <location evidence="1">Centriole</location>
    </subcellularLocation>
</comment>
<keyword evidence="16" id="KW-1185">Reference proteome</keyword>
<proteinExistence type="inferred from homology"/>
<accession>A0A4W3IR52</accession>
<evidence type="ECO:0000256" key="7">
    <source>
        <dbReference type="ARBA" id="ARBA00022833"/>
    </source>
</evidence>
<dbReference type="GO" id="GO:0036064">
    <property type="term" value="C:ciliary basal body"/>
    <property type="evidence" value="ECO:0007669"/>
    <property type="project" value="TreeGrafter"/>
</dbReference>
<feature type="coiled-coil region" evidence="12">
    <location>
        <begin position="112"/>
        <end position="146"/>
    </location>
</feature>
<feature type="domain" description="C2H2-type" evidence="14">
    <location>
        <begin position="169"/>
        <end position="192"/>
    </location>
</feature>
<dbReference type="Pfam" id="PF13815">
    <property type="entry name" value="Dzip-like_N"/>
    <property type="match status" value="1"/>
</dbReference>
<feature type="region of interest" description="Disordered" evidence="13">
    <location>
        <begin position="636"/>
        <end position="674"/>
    </location>
</feature>
<dbReference type="Ensembl" id="ENSCMIT00000033439.1">
    <property type="protein sequence ID" value="ENSCMIP00000032934.1"/>
    <property type="gene ID" value="ENSCMIG00000014078.1"/>
</dbReference>
<dbReference type="InParanoid" id="A0A4W3IR52"/>
<evidence type="ECO:0000313" key="15">
    <source>
        <dbReference type="Ensembl" id="ENSCMIP00000032934.1"/>
    </source>
</evidence>
<comment type="similarity">
    <text evidence="3">Belongs to the DZIP C2H2-type zinc-finger protein family.</text>
</comment>
<keyword evidence="9" id="KW-0206">Cytoskeleton</keyword>
<reference evidence="16" key="2">
    <citation type="journal article" date="2007" name="PLoS Biol.">
        <title>Survey sequencing and comparative analysis of the elephant shark (Callorhinchus milii) genome.</title>
        <authorList>
            <person name="Venkatesh B."/>
            <person name="Kirkness E.F."/>
            <person name="Loh Y.H."/>
            <person name="Halpern A.L."/>
            <person name="Lee A.P."/>
            <person name="Johnson J."/>
            <person name="Dandona N."/>
            <person name="Viswanathan L.D."/>
            <person name="Tay A."/>
            <person name="Venter J.C."/>
            <person name="Strausberg R.L."/>
            <person name="Brenner S."/>
        </authorList>
    </citation>
    <scope>NUCLEOTIDE SEQUENCE [LARGE SCALE GENOMIC DNA]</scope>
</reference>
<evidence type="ECO:0000256" key="5">
    <source>
        <dbReference type="ARBA" id="ARBA00022723"/>
    </source>
</evidence>
<dbReference type="PROSITE" id="PS50157">
    <property type="entry name" value="ZINC_FINGER_C2H2_2"/>
    <property type="match status" value="1"/>
</dbReference>
<feature type="compositionally biased region" description="Low complexity" evidence="13">
    <location>
        <begin position="770"/>
        <end position="783"/>
    </location>
</feature>
<organism evidence="15 16">
    <name type="scientific">Callorhinchus milii</name>
    <name type="common">Ghost shark</name>
    <dbReference type="NCBI Taxonomy" id="7868"/>
    <lineage>
        <taxon>Eukaryota</taxon>
        <taxon>Metazoa</taxon>
        <taxon>Chordata</taxon>
        <taxon>Craniata</taxon>
        <taxon>Vertebrata</taxon>
        <taxon>Chondrichthyes</taxon>
        <taxon>Holocephali</taxon>
        <taxon>Chimaeriformes</taxon>
        <taxon>Callorhinchidae</taxon>
        <taxon>Callorhinchus</taxon>
    </lineage>
</organism>
<keyword evidence="7" id="KW-0862">Zinc</keyword>
<keyword evidence="4" id="KW-0963">Cytoplasm</keyword>
<feature type="compositionally biased region" description="Polar residues" evidence="13">
    <location>
        <begin position="548"/>
        <end position="566"/>
    </location>
</feature>
<reference evidence="16" key="3">
    <citation type="journal article" date="2014" name="Nature">
        <title>Elephant shark genome provides unique insights into gnathostome evolution.</title>
        <authorList>
            <consortium name="International Elephant Shark Genome Sequencing Consortium"/>
            <person name="Venkatesh B."/>
            <person name="Lee A.P."/>
            <person name="Ravi V."/>
            <person name="Maurya A.K."/>
            <person name="Lian M.M."/>
            <person name="Swann J.B."/>
            <person name="Ohta Y."/>
            <person name="Flajnik M.F."/>
            <person name="Sutoh Y."/>
            <person name="Kasahara M."/>
            <person name="Hoon S."/>
            <person name="Gangu V."/>
            <person name="Roy S.W."/>
            <person name="Irimia M."/>
            <person name="Korzh V."/>
            <person name="Kondrychyn I."/>
            <person name="Lim Z.W."/>
            <person name="Tay B.H."/>
            <person name="Tohari S."/>
            <person name="Kong K.W."/>
            <person name="Ho S."/>
            <person name="Lorente-Galdos B."/>
            <person name="Quilez J."/>
            <person name="Marques-Bonet T."/>
            <person name="Raney B.J."/>
            <person name="Ingham P.W."/>
            <person name="Tay A."/>
            <person name="Hillier L.W."/>
            <person name="Minx P."/>
            <person name="Boehm T."/>
            <person name="Wilson R.K."/>
            <person name="Brenner S."/>
            <person name="Warren W.C."/>
        </authorList>
    </citation>
    <scope>NUCLEOTIDE SEQUENCE [LARGE SCALE GENOMIC DNA]</scope>
</reference>
<evidence type="ECO:0000256" key="11">
    <source>
        <dbReference type="PROSITE-ProRule" id="PRU00042"/>
    </source>
</evidence>
<dbReference type="GO" id="GO:0005737">
    <property type="term" value="C:cytoplasm"/>
    <property type="evidence" value="ECO:0007669"/>
    <property type="project" value="TreeGrafter"/>
</dbReference>
<evidence type="ECO:0000256" key="9">
    <source>
        <dbReference type="ARBA" id="ARBA00023212"/>
    </source>
</evidence>
<dbReference type="PANTHER" id="PTHR21502:SF8">
    <property type="entry name" value="CILIUM ASSEMBLY PROTEIN DZIP1L"/>
    <property type="match status" value="1"/>
</dbReference>
<keyword evidence="6 11" id="KW-0863">Zinc-finger</keyword>
<feature type="coiled-coil region" evidence="12">
    <location>
        <begin position="195"/>
        <end position="233"/>
    </location>
</feature>
<evidence type="ECO:0000256" key="2">
    <source>
        <dbReference type="ARBA" id="ARBA00004120"/>
    </source>
</evidence>
<dbReference type="GeneTree" id="ENSGT00940000160898"/>
<dbReference type="PANTHER" id="PTHR21502">
    <property type="entry name" value="ZINC FINGER PROTEIN DZIP1"/>
    <property type="match status" value="1"/>
</dbReference>
<evidence type="ECO:0000256" key="3">
    <source>
        <dbReference type="ARBA" id="ARBA00009131"/>
    </source>
</evidence>
<keyword evidence="5" id="KW-0479">Metal-binding</keyword>
<feature type="compositionally biased region" description="Polar residues" evidence="13">
    <location>
        <begin position="588"/>
        <end position="607"/>
    </location>
</feature>
<dbReference type="GO" id="GO:0060271">
    <property type="term" value="P:cilium assembly"/>
    <property type="evidence" value="ECO:0007669"/>
    <property type="project" value="TreeGrafter"/>
</dbReference>
<dbReference type="GO" id="GO:0008270">
    <property type="term" value="F:zinc ion binding"/>
    <property type="evidence" value="ECO:0007669"/>
    <property type="project" value="UniProtKB-KW"/>
</dbReference>
<evidence type="ECO:0000313" key="16">
    <source>
        <dbReference type="Proteomes" id="UP000314986"/>
    </source>
</evidence>
<evidence type="ECO:0000259" key="14">
    <source>
        <dbReference type="PROSITE" id="PS50157"/>
    </source>
</evidence>
<gene>
    <name evidence="15" type="primary">dzip1l</name>
</gene>
<evidence type="ECO:0000256" key="4">
    <source>
        <dbReference type="ARBA" id="ARBA00022490"/>
    </source>
</evidence>
<reference evidence="16" key="1">
    <citation type="journal article" date="2006" name="Science">
        <title>Ancient noncoding elements conserved in the human genome.</title>
        <authorList>
            <person name="Venkatesh B."/>
            <person name="Kirkness E.F."/>
            <person name="Loh Y.H."/>
            <person name="Halpern A.L."/>
            <person name="Lee A.P."/>
            <person name="Johnson J."/>
            <person name="Dandona N."/>
            <person name="Viswanathan L.D."/>
            <person name="Tay A."/>
            <person name="Venter J.C."/>
            <person name="Strausberg R.L."/>
            <person name="Brenner S."/>
        </authorList>
    </citation>
    <scope>NUCLEOTIDE SEQUENCE [LARGE SCALE GENOMIC DNA]</scope>
</reference>
<evidence type="ECO:0000256" key="1">
    <source>
        <dbReference type="ARBA" id="ARBA00004114"/>
    </source>
</evidence>
<dbReference type="AlphaFoldDB" id="A0A4W3IR52"/>
<dbReference type="Pfam" id="PF25977">
    <property type="entry name" value="DZIP1"/>
    <property type="match status" value="1"/>
</dbReference>
<dbReference type="PROSITE" id="PS00028">
    <property type="entry name" value="ZINC_FINGER_C2H2_1"/>
    <property type="match status" value="1"/>
</dbReference>
<reference evidence="15" key="5">
    <citation type="submission" date="2025-09" db="UniProtKB">
        <authorList>
            <consortium name="Ensembl"/>
        </authorList>
    </citation>
    <scope>IDENTIFICATION</scope>
</reference>
<evidence type="ECO:0000256" key="13">
    <source>
        <dbReference type="SAM" id="MobiDB-lite"/>
    </source>
</evidence>
<dbReference type="InterPro" id="IPR013087">
    <property type="entry name" value="Znf_C2H2_type"/>
</dbReference>
<evidence type="ECO:0000256" key="10">
    <source>
        <dbReference type="ARBA" id="ARBA00023273"/>
    </source>
</evidence>
<dbReference type="InterPro" id="IPR058883">
    <property type="entry name" value="DZIP1_dom"/>
</dbReference>
<evidence type="ECO:0000256" key="12">
    <source>
        <dbReference type="SAM" id="Coils"/>
    </source>
</evidence>
<reference evidence="15" key="4">
    <citation type="submission" date="2025-08" db="UniProtKB">
        <authorList>
            <consortium name="Ensembl"/>
        </authorList>
    </citation>
    <scope>IDENTIFICATION</scope>
</reference>
<dbReference type="Proteomes" id="UP000314986">
    <property type="component" value="Unassembled WGS sequence"/>
</dbReference>
<protein>
    <submittedName>
        <fullName evidence="15">Zinc finger protein DZIP1L-like</fullName>
    </submittedName>
</protein>
<feature type="compositionally biased region" description="Polar residues" evidence="13">
    <location>
        <begin position="791"/>
        <end position="814"/>
    </location>
</feature>
<feature type="region of interest" description="Disordered" evidence="13">
    <location>
        <begin position="754"/>
        <end position="814"/>
    </location>
</feature>
<dbReference type="GO" id="GO:0005814">
    <property type="term" value="C:centriole"/>
    <property type="evidence" value="ECO:0007669"/>
    <property type="project" value="UniProtKB-SubCell"/>
</dbReference>
<name>A0A4W3IR52_CALMI</name>
<evidence type="ECO:0000256" key="6">
    <source>
        <dbReference type="ARBA" id="ARBA00022771"/>
    </source>
</evidence>